<dbReference type="EMBL" id="JAFLNC010000006">
    <property type="protein sequence ID" value="MBO0335270.1"/>
    <property type="molecule type" value="Genomic_DNA"/>
</dbReference>
<name>A0ABS3F9S8_9PROT</name>
<protein>
    <submittedName>
        <fullName evidence="1">Gamma carbonic anhydrase family protein</fullName>
    </submittedName>
</protein>
<comment type="caution">
    <text evidence="1">The sequence shown here is derived from an EMBL/GenBank/DDBJ whole genome shotgun (WGS) entry which is preliminary data.</text>
</comment>
<dbReference type="RefSeq" id="WP_207047588.1">
    <property type="nucleotide sequence ID" value="NZ_JAFLNC010000006.1"/>
</dbReference>
<dbReference type="PANTHER" id="PTHR13061:SF29">
    <property type="entry name" value="GAMMA CARBONIC ANHYDRASE-LIKE 1, MITOCHONDRIAL-RELATED"/>
    <property type="match status" value="1"/>
</dbReference>
<dbReference type="PANTHER" id="PTHR13061">
    <property type="entry name" value="DYNACTIN SUBUNIT P25"/>
    <property type="match status" value="1"/>
</dbReference>
<dbReference type="CDD" id="cd04645">
    <property type="entry name" value="LbH_gamma_CA_like"/>
    <property type="match status" value="1"/>
</dbReference>
<keyword evidence="2" id="KW-1185">Reference proteome</keyword>
<dbReference type="SUPFAM" id="SSF51161">
    <property type="entry name" value="Trimeric LpxA-like enzymes"/>
    <property type="match status" value="1"/>
</dbReference>
<evidence type="ECO:0000313" key="1">
    <source>
        <dbReference type="EMBL" id="MBO0335270.1"/>
    </source>
</evidence>
<dbReference type="Pfam" id="PF00132">
    <property type="entry name" value="Hexapep"/>
    <property type="match status" value="1"/>
</dbReference>
<reference evidence="1 2" key="1">
    <citation type="submission" date="2021-03" db="EMBL/GenBank/DDBJ databases">
        <title>Sneathiella sp. CAU 1612 isolated from Kang Won-do.</title>
        <authorList>
            <person name="Kim W."/>
        </authorList>
    </citation>
    <scope>NUCLEOTIDE SEQUENCE [LARGE SCALE GENOMIC DNA]</scope>
    <source>
        <strain evidence="1 2">CAU 1612</strain>
    </source>
</reference>
<organism evidence="1 2">
    <name type="scientific">Sneathiella sedimenti</name>
    <dbReference type="NCBI Taxonomy" id="2816034"/>
    <lineage>
        <taxon>Bacteria</taxon>
        <taxon>Pseudomonadati</taxon>
        <taxon>Pseudomonadota</taxon>
        <taxon>Alphaproteobacteria</taxon>
        <taxon>Sneathiellales</taxon>
        <taxon>Sneathiellaceae</taxon>
        <taxon>Sneathiella</taxon>
    </lineage>
</organism>
<dbReference type="InterPro" id="IPR001451">
    <property type="entry name" value="Hexapep"/>
</dbReference>
<sequence>MSEFGPDVIINKAAYLHPSALIYGKVRLEKGVSLWPYTVIRAESEEVVIGEYTNIQDFVMIHIGASTGTIVGSHCSITHHCTLHGCTIGDNCLIGINTTIMDGCVIGNNCIIAGHSFLKEGTVIPDNSIVMGTPGKVVRTQNNYARCRLNAFMYYRNALAFKHGKHREWASEECLKEMQSEMDKLQKEQAALEQQT</sequence>
<dbReference type="Gene3D" id="2.160.10.10">
    <property type="entry name" value="Hexapeptide repeat proteins"/>
    <property type="match status" value="1"/>
</dbReference>
<dbReference type="InterPro" id="IPR050484">
    <property type="entry name" value="Transf_Hexapept/Carb_Anhydrase"/>
</dbReference>
<dbReference type="InterPro" id="IPR011004">
    <property type="entry name" value="Trimer_LpxA-like_sf"/>
</dbReference>
<dbReference type="InterPro" id="IPR047324">
    <property type="entry name" value="LbH_gamma_CA-like"/>
</dbReference>
<dbReference type="Proteomes" id="UP000664761">
    <property type="component" value="Unassembled WGS sequence"/>
</dbReference>
<proteinExistence type="predicted"/>
<evidence type="ECO:0000313" key="2">
    <source>
        <dbReference type="Proteomes" id="UP000664761"/>
    </source>
</evidence>
<accession>A0ABS3F9S8</accession>
<gene>
    <name evidence="1" type="ORF">J0X12_16735</name>
</gene>